<comment type="caution">
    <text evidence="4">The sequence shown here is derived from an EMBL/GenBank/DDBJ whole genome shotgun (WGS) entry which is preliminary data.</text>
</comment>
<sequence>MLLYPRKSDKRATDSDEVEEATDSDEVVDEAQERKTAAIRRRVARHMSRMDDPWHIANQVQIILANGGFDEALMLVQKFSARMQVVVSWNHVIDHLLKQQKIKEAIKLYNDMKKRAQLPNVQTYTILFRGLALSDHPKYAVSVALKHYNILLADKRLSPNSTHLNSCLNACARAEDIESLLLIAQTANDSTRAPTAYTYTIILNALRAHAMTEIKDGFSQKAEYLQKNVIDRANDLWSEVLTKWRHGEIVLDEKLVCSMGRIANFARHDNDKHYVFELLRLTMNMPNFSQEVDSDPYSEEMKFISRPGSKPVAVPMSKSAFYAVPGNMTLSLIIATLTQTKNKTIGLKYWNLMVRHYGIIPDAKNWIRMFYMLRSVKSSGTIAELFSVLPPDFLEVKMFRIALETVPEINDLRLYLRAALVCHLSFRELKMEAGLDKARKAYGKQIMEAINRIWEPYMTAYHGDFEENGETSTVPGPQYNQQREVIALARRMFSALNKLVNEKLVYADLVPKIRSMAAKLNRKIVSFYHDREEDTTLDDDDNDDDPERRAGSGYTRV</sequence>
<evidence type="ECO:0000256" key="3">
    <source>
        <dbReference type="SAM" id="MobiDB-lite"/>
    </source>
</evidence>
<dbReference type="InterPro" id="IPR002885">
    <property type="entry name" value="PPR_rpt"/>
</dbReference>
<dbReference type="PANTHER" id="PTHR46128">
    <property type="entry name" value="MITOCHONDRIAL GROUP I INTRON SPLICING FACTOR CCM1"/>
    <property type="match status" value="1"/>
</dbReference>
<evidence type="ECO:0000256" key="1">
    <source>
        <dbReference type="ARBA" id="ARBA00007626"/>
    </source>
</evidence>
<organism evidence="4 5">
    <name type="scientific">Ophiocordyceps australis</name>
    <dbReference type="NCBI Taxonomy" id="1399860"/>
    <lineage>
        <taxon>Eukaryota</taxon>
        <taxon>Fungi</taxon>
        <taxon>Dikarya</taxon>
        <taxon>Ascomycota</taxon>
        <taxon>Pezizomycotina</taxon>
        <taxon>Sordariomycetes</taxon>
        <taxon>Hypocreomycetidae</taxon>
        <taxon>Hypocreales</taxon>
        <taxon>Ophiocordycipitaceae</taxon>
        <taxon>Ophiocordyceps</taxon>
    </lineage>
</organism>
<feature type="compositionally biased region" description="Acidic residues" evidence="3">
    <location>
        <begin position="535"/>
        <end position="545"/>
    </location>
</feature>
<dbReference type="PROSITE" id="PS51375">
    <property type="entry name" value="PPR"/>
    <property type="match status" value="1"/>
</dbReference>
<accession>A0A2C5Y6D1</accession>
<dbReference type="Pfam" id="PF13041">
    <property type="entry name" value="PPR_2"/>
    <property type="match status" value="1"/>
</dbReference>
<dbReference type="AlphaFoldDB" id="A0A2C5Y6D1"/>
<dbReference type="InterPro" id="IPR050872">
    <property type="entry name" value="PPR_P_subfamily"/>
</dbReference>
<dbReference type="Proteomes" id="UP000226192">
    <property type="component" value="Unassembled WGS sequence"/>
</dbReference>
<protein>
    <recommendedName>
        <fullName evidence="6">Pentatricopeptide repeat protein</fullName>
    </recommendedName>
</protein>
<proteinExistence type="inferred from homology"/>
<evidence type="ECO:0000256" key="2">
    <source>
        <dbReference type="PROSITE-ProRule" id="PRU00708"/>
    </source>
</evidence>
<reference evidence="4 5" key="1">
    <citation type="submission" date="2017-06" db="EMBL/GenBank/DDBJ databases">
        <title>Ant-infecting Ophiocordyceps genomes reveal a high diversity of potential behavioral manipulation genes and a possible major role for enterotoxins.</title>
        <authorList>
            <person name="De Bekker C."/>
            <person name="Evans H.C."/>
            <person name="Brachmann A."/>
            <person name="Hughes D.P."/>
        </authorList>
    </citation>
    <scope>NUCLEOTIDE SEQUENCE [LARGE SCALE GENOMIC DNA]</scope>
    <source>
        <strain evidence="4 5">Map64</strain>
    </source>
</reference>
<gene>
    <name evidence="4" type="ORF">CDD81_6910</name>
</gene>
<dbReference type="PANTHER" id="PTHR46128:SF329">
    <property type="entry name" value="MITOCHONDRIAL GROUP I INTRON SPLICING FACTOR DMR1"/>
    <property type="match status" value="1"/>
</dbReference>
<dbReference type="InterPro" id="IPR011990">
    <property type="entry name" value="TPR-like_helical_dom_sf"/>
</dbReference>
<feature type="compositionally biased region" description="Acidic residues" evidence="3">
    <location>
        <begin position="15"/>
        <end position="28"/>
    </location>
</feature>
<name>A0A2C5Y6D1_9HYPO</name>
<feature type="repeat" description="PPR" evidence="2">
    <location>
        <begin position="85"/>
        <end position="119"/>
    </location>
</feature>
<dbReference type="EMBL" id="NJET01000069">
    <property type="protein sequence ID" value="PHH62524.1"/>
    <property type="molecule type" value="Genomic_DNA"/>
</dbReference>
<feature type="region of interest" description="Disordered" evidence="3">
    <location>
        <begin position="1"/>
        <end position="28"/>
    </location>
</feature>
<comment type="similarity">
    <text evidence="1">Belongs to the PPR family. P subfamily.</text>
</comment>
<feature type="region of interest" description="Disordered" evidence="3">
    <location>
        <begin position="534"/>
        <end position="557"/>
    </location>
</feature>
<dbReference type="OrthoDB" id="185373at2759"/>
<dbReference type="NCBIfam" id="TIGR00756">
    <property type="entry name" value="PPR"/>
    <property type="match status" value="1"/>
</dbReference>
<evidence type="ECO:0008006" key="6">
    <source>
        <dbReference type="Google" id="ProtNLM"/>
    </source>
</evidence>
<evidence type="ECO:0000313" key="4">
    <source>
        <dbReference type="EMBL" id="PHH62524.1"/>
    </source>
</evidence>
<dbReference type="STRING" id="1399860.A0A2C5Y6D1"/>
<evidence type="ECO:0000313" key="5">
    <source>
        <dbReference type="Proteomes" id="UP000226192"/>
    </source>
</evidence>
<keyword evidence="5" id="KW-1185">Reference proteome</keyword>
<dbReference type="Gene3D" id="1.25.40.10">
    <property type="entry name" value="Tetratricopeptide repeat domain"/>
    <property type="match status" value="1"/>
</dbReference>
<feature type="compositionally biased region" description="Basic and acidic residues" evidence="3">
    <location>
        <begin position="1"/>
        <end position="14"/>
    </location>
</feature>